<evidence type="ECO:0000313" key="2">
    <source>
        <dbReference type="EMBL" id="KAK4145477.1"/>
    </source>
</evidence>
<keyword evidence="3" id="KW-1185">Reference proteome</keyword>
<dbReference type="EMBL" id="MU853568">
    <property type="protein sequence ID" value="KAK4145477.1"/>
    <property type="molecule type" value="Genomic_DNA"/>
</dbReference>
<feature type="compositionally biased region" description="Low complexity" evidence="1">
    <location>
        <begin position="125"/>
        <end position="134"/>
    </location>
</feature>
<organism evidence="2 3">
    <name type="scientific">Dichotomopilus funicola</name>
    <dbReference type="NCBI Taxonomy" id="1934379"/>
    <lineage>
        <taxon>Eukaryota</taxon>
        <taxon>Fungi</taxon>
        <taxon>Dikarya</taxon>
        <taxon>Ascomycota</taxon>
        <taxon>Pezizomycotina</taxon>
        <taxon>Sordariomycetes</taxon>
        <taxon>Sordariomycetidae</taxon>
        <taxon>Sordariales</taxon>
        <taxon>Chaetomiaceae</taxon>
        <taxon>Dichotomopilus</taxon>
    </lineage>
</organism>
<comment type="caution">
    <text evidence="2">The sequence shown here is derived from an EMBL/GenBank/DDBJ whole genome shotgun (WGS) entry which is preliminary data.</text>
</comment>
<feature type="region of interest" description="Disordered" evidence="1">
    <location>
        <begin position="57"/>
        <end position="220"/>
    </location>
</feature>
<feature type="compositionally biased region" description="Low complexity" evidence="1">
    <location>
        <begin position="157"/>
        <end position="168"/>
    </location>
</feature>
<dbReference type="AlphaFoldDB" id="A0AAN6ZNY2"/>
<evidence type="ECO:0000313" key="3">
    <source>
        <dbReference type="Proteomes" id="UP001302676"/>
    </source>
</evidence>
<feature type="compositionally biased region" description="Polar residues" evidence="1">
    <location>
        <begin position="190"/>
        <end position="199"/>
    </location>
</feature>
<dbReference type="Proteomes" id="UP001302676">
    <property type="component" value="Unassembled WGS sequence"/>
</dbReference>
<feature type="compositionally biased region" description="Basic residues" evidence="1">
    <location>
        <begin position="200"/>
        <end position="214"/>
    </location>
</feature>
<gene>
    <name evidence="2" type="ORF">C8A04DRAFT_26731</name>
</gene>
<dbReference type="RefSeq" id="XP_062638848.1">
    <property type="nucleotide sequence ID" value="XM_062780029.1"/>
</dbReference>
<protein>
    <submittedName>
        <fullName evidence="2">Uncharacterized protein</fullName>
    </submittedName>
</protein>
<reference evidence="2" key="1">
    <citation type="journal article" date="2023" name="Mol. Phylogenet. Evol.">
        <title>Genome-scale phylogeny and comparative genomics of the fungal order Sordariales.</title>
        <authorList>
            <person name="Hensen N."/>
            <person name="Bonometti L."/>
            <person name="Westerberg I."/>
            <person name="Brannstrom I.O."/>
            <person name="Guillou S."/>
            <person name="Cros-Aarteil S."/>
            <person name="Calhoun S."/>
            <person name="Haridas S."/>
            <person name="Kuo A."/>
            <person name="Mondo S."/>
            <person name="Pangilinan J."/>
            <person name="Riley R."/>
            <person name="LaButti K."/>
            <person name="Andreopoulos B."/>
            <person name="Lipzen A."/>
            <person name="Chen C."/>
            <person name="Yan M."/>
            <person name="Daum C."/>
            <person name="Ng V."/>
            <person name="Clum A."/>
            <person name="Steindorff A."/>
            <person name="Ohm R.A."/>
            <person name="Martin F."/>
            <person name="Silar P."/>
            <person name="Natvig D.O."/>
            <person name="Lalanne C."/>
            <person name="Gautier V."/>
            <person name="Ament-Velasquez S.L."/>
            <person name="Kruys A."/>
            <person name="Hutchinson M.I."/>
            <person name="Powell A.J."/>
            <person name="Barry K."/>
            <person name="Miller A.N."/>
            <person name="Grigoriev I.V."/>
            <person name="Debuchy R."/>
            <person name="Gladieux P."/>
            <person name="Hiltunen Thoren M."/>
            <person name="Johannesson H."/>
        </authorList>
    </citation>
    <scope>NUCLEOTIDE SEQUENCE</scope>
    <source>
        <strain evidence="2">CBS 141.50</strain>
    </source>
</reference>
<evidence type="ECO:0000256" key="1">
    <source>
        <dbReference type="SAM" id="MobiDB-lite"/>
    </source>
</evidence>
<accession>A0AAN6ZNY2</accession>
<dbReference type="GeneID" id="87816642"/>
<reference evidence="2" key="2">
    <citation type="submission" date="2023-05" db="EMBL/GenBank/DDBJ databases">
        <authorList>
            <consortium name="Lawrence Berkeley National Laboratory"/>
            <person name="Steindorff A."/>
            <person name="Hensen N."/>
            <person name="Bonometti L."/>
            <person name="Westerberg I."/>
            <person name="Brannstrom I.O."/>
            <person name="Guillou S."/>
            <person name="Cros-Aarteil S."/>
            <person name="Calhoun S."/>
            <person name="Haridas S."/>
            <person name="Kuo A."/>
            <person name="Mondo S."/>
            <person name="Pangilinan J."/>
            <person name="Riley R."/>
            <person name="Labutti K."/>
            <person name="Andreopoulos B."/>
            <person name="Lipzen A."/>
            <person name="Chen C."/>
            <person name="Yanf M."/>
            <person name="Daum C."/>
            <person name="Ng V."/>
            <person name="Clum A."/>
            <person name="Ohm R."/>
            <person name="Martin F."/>
            <person name="Silar P."/>
            <person name="Natvig D."/>
            <person name="Lalanne C."/>
            <person name="Gautier V."/>
            <person name="Ament-Velasquez S.L."/>
            <person name="Kruys A."/>
            <person name="Hutchinson M.I."/>
            <person name="Powell A.J."/>
            <person name="Barry K."/>
            <person name="Miller A.N."/>
            <person name="Grigoriev I.V."/>
            <person name="Debuchy R."/>
            <person name="Gladieux P."/>
            <person name="Thoren M.H."/>
            <person name="Johannesson H."/>
        </authorList>
    </citation>
    <scope>NUCLEOTIDE SEQUENCE</scope>
    <source>
        <strain evidence="2">CBS 141.50</strain>
    </source>
</reference>
<name>A0AAN6ZNY2_9PEZI</name>
<feature type="compositionally biased region" description="Basic residues" evidence="1">
    <location>
        <begin position="169"/>
        <end position="189"/>
    </location>
</feature>
<feature type="compositionally biased region" description="Polar residues" evidence="1">
    <location>
        <begin position="108"/>
        <end position="118"/>
    </location>
</feature>
<sequence>MLSDSPRDRRGASSLTAYDSGCSVTGTVILKRDISLGDAVVSRGQRVVSLPLGVEKLKKRKRASRRSSSWSLDSTDGQGRTLDWPFDKDTGRSAGWPLPPSHKAGPCTTVSPSPSQGSEPRLSRTTDSSSETPSDTPPEKKLRLKVSRGALVKQRGRPTGPSSTSYSTHTHRYRYPTPRRNHHHHHHHSITSNNQPSLRTRTRHQPTQPQKRHAGNPPKTKDLILQDLLTTSPSHSRVNGRALRRLMNRFPDLERRVVAMSDLDVGFLAARRGGDGVGHDAGGRGYDDGERVEGDWDLRRLRRGARLKGRVVGWVRRVKEVVLGGGAKSTYRCESKFKPKFGSRPRRGLRLGFASRWGRRR</sequence>
<proteinExistence type="predicted"/>